<evidence type="ECO:0000256" key="3">
    <source>
        <dbReference type="SAM" id="MobiDB-lite"/>
    </source>
</evidence>
<accession>U5E542</accession>
<evidence type="ECO:0000313" key="7">
    <source>
        <dbReference type="Proteomes" id="UP000017048"/>
    </source>
</evidence>
<dbReference type="Pfam" id="PF26580">
    <property type="entry name" value="Mtb12_C"/>
    <property type="match status" value="1"/>
</dbReference>
<dbReference type="Proteomes" id="UP000017048">
    <property type="component" value="Unassembled WGS sequence"/>
</dbReference>
<feature type="domain" description="Low molecular weight antigen MTB12-like C-terminal" evidence="5">
    <location>
        <begin position="69"/>
        <end position="178"/>
    </location>
</feature>
<dbReference type="InterPro" id="IPR058644">
    <property type="entry name" value="Mtb12-like_C"/>
</dbReference>
<feature type="region of interest" description="Disordered" evidence="3">
    <location>
        <begin position="27"/>
        <end position="71"/>
    </location>
</feature>
<keyword evidence="1 4" id="KW-0732">Signal</keyword>
<dbReference type="EMBL" id="BAFO02000005">
    <property type="protein sequence ID" value="GAD82075.1"/>
    <property type="molecule type" value="Genomic_DNA"/>
</dbReference>
<evidence type="ECO:0000259" key="5">
    <source>
        <dbReference type="Pfam" id="PF26580"/>
    </source>
</evidence>
<comment type="similarity">
    <text evidence="2">Belongs to the MTB12 family.</text>
</comment>
<dbReference type="PROSITE" id="PS51257">
    <property type="entry name" value="PROKAR_LIPOPROTEIN"/>
    <property type="match status" value="1"/>
</dbReference>
<proteinExistence type="inferred from homology"/>
<dbReference type="RefSeq" id="WP_019048071.1">
    <property type="nucleotide sequence ID" value="NZ_BAFO02000005.1"/>
</dbReference>
<dbReference type="AlphaFoldDB" id="U5E542"/>
<gene>
    <name evidence="6" type="ORF">NCAST_05_05130</name>
</gene>
<dbReference type="GeneID" id="91518657"/>
<name>U5E542_NOCAS</name>
<dbReference type="eggNOG" id="ENOG5031E7M">
    <property type="taxonomic scope" value="Bacteria"/>
</dbReference>
<dbReference type="OrthoDB" id="4569266at2"/>
<feature type="compositionally biased region" description="Low complexity" evidence="3">
    <location>
        <begin position="27"/>
        <end position="44"/>
    </location>
</feature>
<evidence type="ECO:0000313" key="6">
    <source>
        <dbReference type="EMBL" id="GAD82075.1"/>
    </source>
</evidence>
<comment type="caution">
    <text evidence="6">The sequence shown here is derived from an EMBL/GenBank/DDBJ whole genome shotgun (WGS) entry which is preliminary data.</text>
</comment>
<feature type="signal peptide" evidence="4">
    <location>
        <begin position="1"/>
        <end position="23"/>
    </location>
</feature>
<keyword evidence="7" id="KW-1185">Reference proteome</keyword>
<organism evidence="6 7">
    <name type="scientific">Nocardia asteroides NBRC 15531</name>
    <dbReference type="NCBI Taxonomy" id="1110697"/>
    <lineage>
        <taxon>Bacteria</taxon>
        <taxon>Bacillati</taxon>
        <taxon>Actinomycetota</taxon>
        <taxon>Actinomycetes</taxon>
        <taxon>Mycobacteriales</taxon>
        <taxon>Nocardiaceae</taxon>
        <taxon>Nocardia</taxon>
    </lineage>
</organism>
<feature type="chain" id="PRO_5039470293" description="Low molecular weight antigen MTB12-like C-terminal domain-containing protein" evidence="4">
    <location>
        <begin position="24"/>
        <end position="184"/>
    </location>
</feature>
<sequence>MNNRPFKTAAALVAIVAALGLTACGSGSDTTATGGQSTTAAGGAFESGNTKQGKEEGGEPAPTTPPNLPKPTAAELNSRINKALAGQLTGDEKKTYIEDADQDPMLVDKFVDAAKKNKVTVAITTVGEPADGKLKADADVTIDGKPVQNAFVDFVAEDDSWKVSHTFACNIVKSAQLDSAACQA</sequence>
<evidence type="ECO:0000256" key="1">
    <source>
        <dbReference type="ARBA" id="ARBA00022729"/>
    </source>
</evidence>
<reference evidence="6 7" key="1">
    <citation type="journal article" date="2014" name="BMC Genomics">
        <title>Genome based analysis of type-I polyketide synthase and nonribosomal peptide synthetase gene clusters in seven strains of five representative Nocardia species.</title>
        <authorList>
            <person name="Komaki H."/>
            <person name="Ichikawa N."/>
            <person name="Hosoyama A."/>
            <person name="Takahashi-Nakaguchi A."/>
            <person name="Matsuzawa T."/>
            <person name="Suzuki K."/>
            <person name="Fujita N."/>
            <person name="Gonoi T."/>
        </authorList>
    </citation>
    <scope>NUCLEOTIDE SEQUENCE [LARGE SCALE GENOMIC DNA]</scope>
    <source>
        <strain evidence="6 7">NBRC 15531</strain>
    </source>
</reference>
<evidence type="ECO:0000256" key="4">
    <source>
        <dbReference type="SAM" id="SignalP"/>
    </source>
</evidence>
<protein>
    <recommendedName>
        <fullName evidence="5">Low molecular weight antigen MTB12-like C-terminal domain-containing protein</fullName>
    </recommendedName>
</protein>
<evidence type="ECO:0000256" key="2">
    <source>
        <dbReference type="ARBA" id="ARBA00093774"/>
    </source>
</evidence>